<keyword evidence="3" id="KW-1185">Reference proteome</keyword>
<name>A0A3B0ADW5_9ACTN</name>
<protein>
    <submittedName>
        <fullName evidence="2">Uncharacterized protein</fullName>
    </submittedName>
</protein>
<sequence length="102" mass="11179">MPGGPVIDTPKNHQRRELAVPAFVVQLLVHKLGTVAPSWVADSHGVLVAARPRQRQRDDPPLARAVDGRDAEVAQHLDASRAKEARRSGGTQRARKPRKAEK</sequence>
<dbReference type="AlphaFoldDB" id="A0A3B0ADW5"/>
<feature type="compositionally biased region" description="Basic residues" evidence="1">
    <location>
        <begin position="93"/>
        <end position="102"/>
    </location>
</feature>
<feature type="region of interest" description="Disordered" evidence="1">
    <location>
        <begin position="51"/>
        <end position="102"/>
    </location>
</feature>
<evidence type="ECO:0000256" key="1">
    <source>
        <dbReference type="SAM" id="MobiDB-lite"/>
    </source>
</evidence>
<gene>
    <name evidence="2" type="ORF">D7193_08510</name>
</gene>
<evidence type="ECO:0000313" key="3">
    <source>
        <dbReference type="Proteomes" id="UP000279968"/>
    </source>
</evidence>
<accession>A0A3B0ADW5</accession>
<proteinExistence type="predicted"/>
<evidence type="ECO:0000313" key="2">
    <source>
        <dbReference type="EMBL" id="RKN58559.1"/>
    </source>
</evidence>
<feature type="compositionally biased region" description="Basic and acidic residues" evidence="1">
    <location>
        <begin position="55"/>
        <end position="87"/>
    </location>
</feature>
<comment type="caution">
    <text evidence="2">The sequence shown here is derived from an EMBL/GenBank/DDBJ whole genome shotgun (WGS) entry which is preliminary data.</text>
</comment>
<dbReference type="Proteomes" id="UP000279968">
    <property type="component" value="Unassembled WGS sequence"/>
</dbReference>
<reference evidence="2 3" key="1">
    <citation type="journal article" date="2015" name="Int. J. Syst. Evol. Microbiol.">
        <title>Micromonospora costi sp. nov., isolated from a leaf of Costus speciosus.</title>
        <authorList>
            <person name="Thawai C."/>
        </authorList>
    </citation>
    <scope>NUCLEOTIDE SEQUENCE [LARGE SCALE GENOMIC DNA]</scope>
    <source>
        <strain evidence="2 3">CS1-12</strain>
    </source>
</reference>
<dbReference type="EMBL" id="RBAN01000001">
    <property type="protein sequence ID" value="RKN58559.1"/>
    <property type="molecule type" value="Genomic_DNA"/>
</dbReference>
<organism evidence="2 3">
    <name type="scientific">Micromonospora costi</name>
    <dbReference type="NCBI Taxonomy" id="1530042"/>
    <lineage>
        <taxon>Bacteria</taxon>
        <taxon>Bacillati</taxon>
        <taxon>Actinomycetota</taxon>
        <taxon>Actinomycetes</taxon>
        <taxon>Micromonosporales</taxon>
        <taxon>Micromonosporaceae</taxon>
        <taxon>Micromonospora</taxon>
    </lineage>
</organism>